<dbReference type="OrthoDB" id="2123952at2759"/>
<evidence type="ECO:0000256" key="1">
    <source>
        <dbReference type="ARBA" id="ARBA00004123"/>
    </source>
</evidence>
<evidence type="ECO:0000313" key="8">
    <source>
        <dbReference type="Proteomes" id="UP001150925"/>
    </source>
</evidence>
<keyword evidence="2" id="KW-0479">Metal-binding</keyword>
<evidence type="ECO:0000256" key="5">
    <source>
        <dbReference type="SAM" id="MobiDB-lite"/>
    </source>
</evidence>
<dbReference type="Pfam" id="PF00172">
    <property type="entry name" value="Zn_clus"/>
    <property type="match status" value="1"/>
</dbReference>
<reference evidence="7" key="1">
    <citation type="submission" date="2022-07" db="EMBL/GenBank/DDBJ databases">
        <title>Phylogenomic reconstructions and comparative analyses of Kickxellomycotina fungi.</title>
        <authorList>
            <person name="Reynolds N.K."/>
            <person name="Stajich J.E."/>
            <person name="Barry K."/>
            <person name="Grigoriev I.V."/>
            <person name="Crous P."/>
            <person name="Smith M.E."/>
        </authorList>
    </citation>
    <scope>NUCLEOTIDE SEQUENCE</scope>
    <source>
        <strain evidence="7">RSA 1196</strain>
    </source>
</reference>
<comment type="subcellular location">
    <subcellularLocation>
        <location evidence="1">Nucleus</location>
    </subcellularLocation>
</comment>
<dbReference type="GO" id="GO:0005634">
    <property type="term" value="C:nucleus"/>
    <property type="evidence" value="ECO:0007669"/>
    <property type="project" value="UniProtKB-SubCell"/>
</dbReference>
<dbReference type="CDD" id="cd00067">
    <property type="entry name" value="GAL4"/>
    <property type="match status" value="1"/>
</dbReference>
<dbReference type="SMART" id="SM00066">
    <property type="entry name" value="GAL4"/>
    <property type="match status" value="1"/>
</dbReference>
<comment type="caution">
    <text evidence="7">The sequence shown here is derived from an EMBL/GenBank/DDBJ whole genome shotgun (WGS) entry which is preliminary data.</text>
</comment>
<accession>A0A9W8E781</accession>
<dbReference type="AlphaFoldDB" id="A0A9W8E781"/>
<feature type="region of interest" description="Disordered" evidence="5">
    <location>
        <begin position="83"/>
        <end position="103"/>
    </location>
</feature>
<dbReference type="GO" id="GO:0006351">
    <property type="term" value="P:DNA-templated transcription"/>
    <property type="evidence" value="ECO:0007669"/>
    <property type="project" value="InterPro"/>
</dbReference>
<dbReference type="GO" id="GO:0008270">
    <property type="term" value="F:zinc ion binding"/>
    <property type="evidence" value="ECO:0007669"/>
    <property type="project" value="InterPro"/>
</dbReference>
<keyword evidence="3" id="KW-0238">DNA-binding</keyword>
<evidence type="ECO:0000256" key="3">
    <source>
        <dbReference type="ARBA" id="ARBA00023125"/>
    </source>
</evidence>
<gene>
    <name evidence="7" type="ORF">IWQ62_002376</name>
</gene>
<keyword evidence="8" id="KW-1185">Reference proteome</keyword>
<dbReference type="SUPFAM" id="SSF57701">
    <property type="entry name" value="Zn2/Cys6 DNA-binding domain"/>
    <property type="match status" value="1"/>
</dbReference>
<evidence type="ECO:0000256" key="4">
    <source>
        <dbReference type="ARBA" id="ARBA00023242"/>
    </source>
</evidence>
<protein>
    <recommendedName>
        <fullName evidence="6">Zn(2)-C6 fungal-type domain-containing protein</fullName>
    </recommendedName>
</protein>
<dbReference type="PANTHER" id="PTHR46910">
    <property type="entry name" value="TRANSCRIPTION FACTOR PDR1"/>
    <property type="match status" value="1"/>
</dbReference>
<dbReference type="CDD" id="cd12148">
    <property type="entry name" value="fungal_TF_MHR"/>
    <property type="match status" value="1"/>
</dbReference>
<proteinExistence type="predicted"/>
<dbReference type="PROSITE" id="PS50048">
    <property type="entry name" value="ZN2_CY6_FUNGAL_2"/>
    <property type="match status" value="1"/>
</dbReference>
<name>A0A9W8E781_9FUNG</name>
<feature type="domain" description="Zn(2)-C6 fungal-type" evidence="6">
    <location>
        <begin position="15"/>
        <end position="44"/>
    </location>
</feature>
<dbReference type="InterPro" id="IPR007219">
    <property type="entry name" value="XnlR_reg_dom"/>
</dbReference>
<dbReference type="Gene3D" id="4.10.240.10">
    <property type="entry name" value="Zn(2)-C6 fungal-type DNA-binding domain"/>
    <property type="match status" value="1"/>
</dbReference>
<dbReference type="EMBL" id="JANBPY010000495">
    <property type="protein sequence ID" value="KAJ1966582.1"/>
    <property type="molecule type" value="Genomic_DNA"/>
</dbReference>
<dbReference type="GO" id="GO:0000981">
    <property type="term" value="F:DNA-binding transcription factor activity, RNA polymerase II-specific"/>
    <property type="evidence" value="ECO:0007669"/>
    <property type="project" value="InterPro"/>
</dbReference>
<dbReference type="PANTHER" id="PTHR46910:SF3">
    <property type="entry name" value="HALOTOLERANCE PROTEIN 9-RELATED"/>
    <property type="match status" value="1"/>
</dbReference>
<keyword evidence="4" id="KW-0539">Nucleus</keyword>
<feature type="non-terminal residue" evidence="7">
    <location>
        <position position="664"/>
    </location>
</feature>
<sequence>MPSKPKNKEPKLRKICDTCSQRRYRCNGQNPCNSCTRRLLNCHYSYFARRKPKTSHKPSPANAEEWAAVHRGDSQVMVGQLPATPKSDESRMPTPSSISCSPAEKQPLDFWTPDSFSELTEDTAWKRSPESPCVDLPSPTTSAQLSEGTLEMIPLNAIHLDIDASPWSYSMTCALSSLTCRDLAERLPTLTDMLQSIYSSPQLTRPRYLNAASNPEIPGNVILLENMRLLTQVLPLYYPGMTQLAEYKLPHEITFCPSPLSLGDCLLSLEEQIYHPMVVHRLVTFFFKHHVYWEPFLQSQRFFLKLGQGVVQPSLLNSVLCFATQLYRNAKVESNTFFNHCREYFSRGEYWVLRDLEHGNLDTITSLLILAVSACGLCDPEKLEGFAVISQQLLLRLELHLTDSPYHCFKNPRPWTLLEDLQAASRRRAFWGAMFVTNVAALVGKTNPCFDMDQVKVSYDTLLDYREFFVADDPNHTLPTIVWPLFNGVAATADCCKLNYILNRVVWLNERRQVHGRVDFNQVKQLNDALERWFIELPPNLRMVGQPGSLMIDRYSEQFHAIVHNNSLMNLAYYLCIFTINSEDFLQQSIPTPPPADWVRSRSRILVALAEMTHTIAAPVLSLAIPDRPLNCYYYVCSGLLSALPTLTQMSVEDQAKYKLTLDT</sequence>
<evidence type="ECO:0000256" key="2">
    <source>
        <dbReference type="ARBA" id="ARBA00022723"/>
    </source>
</evidence>
<evidence type="ECO:0000259" key="6">
    <source>
        <dbReference type="PROSITE" id="PS50048"/>
    </source>
</evidence>
<dbReference type="InterPro" id="IPR036864">
    <property type="entry name" value="Zn2-C6_fun-type_DNA-bd_sf"/>
</dbReference>
<dbReference type="GO" id="GO:0003677">
    <property type="term" value="F:DNA binding"/>
    <property type="evidence" value="ECO:0007669"/>
    <property type="project" value="UniProtKB-KW"/>
</dbReference>
<dbReference type="InterPro" id="IPR050987">
    <property type="entry name" value="AtrR-like"/>
</dbReference>
<evidence type="ECO:0000313" key="7">
    <source>
        <dbReference type="EMBL" id="KAJ1966582.1"/>
    </source>
</evidence>
<dbReference type="Proteomes" id="UP001150925">
    <property type="component" value="Unassembled WGS sequence"/>
</dbReference>
<dbReference type="InterPro" id="IPR001138">
    <property type="entry name" value="Zn2Cys6_DnaBD"/>
</dbReference>
<organism evidence="7 8">
    <name type="scientific">Dispira parvispora</name>
    <dbReference type="NCBI Taxonomy" id="1520584"/>
    <lineage>
        <taxon>Eukaryota</taxon>
        <taxon>Fungi</taxon>
        <taxon>Fungi incertae sedis</taxon>
        <taxon>Zoopagomycota</taxon>
        <taxon>Kickxellomycotina</taxon>
        <taxon>Dimargaritomycetes</taxon>
        <taxon>Dimargaritales</taxon>
        <taxon>Dimargaritaceae</taxon>
        <taxon>Dispira</taxon>
    </lineage>
</organism>
<dbReference type="Pfam" id="PF04082">
    <property type="entry name" value="Fungal_trans"/>
    <property type="match status" value="1"/>
</dbReference>